<dbReference type="SUPFAM" id="SSF52172">
    <property type="entry name" value="CheY-like"/>
    <property type="match status" value="1"/>
</dbReference>
<keyword evidence="3" id="KW-0812">Transmembrane</keyword>
<dbReference type="OrthoDB" id="424142at2"/>
<dbReference type="Proteomes" id="UP000320055">
    <property type="component" value="Unassembled WGS sequence"/>
</dbReference>
<evidence type="ECO:0000256" key="1">
    <source>
        <dbReference type="ARBA" id="ARBA00004167"/>
    </source>
</evidence>
<accession>A0A563VNZ4</accession>
<organism evidence="10 11">
    <name type="scientific">Hyella patelloides LEGE 07179</name>
    <dbReference type="NCBI Taxonomy" id="945734"/>
    <lineage>
        <taxon>Bacteria</taxon>
        <taxon>Bacillati</taxon>
        <taxon>Cyanobacteriota</taxon>
        <taxon>Cyanophyceae</taxon>
        <taxon>Pleurocapsales</taxon>
        <taxon>Hyellaceae</taxon>
        <taxon>Hyella</taxon>
    </lineage>
</organism>
<dbReference type="SMART" id="SM00448">
    <property type="entry name" value="REC"/>
    <property type="match status" value="1"/>
</dbReference>
<comment type="subcellular location">
    <subcellularLocation>
        <location evidence="1">Membrane</location>
        <topology evidence="1">Single-pass membrane protein</topology>
    </subcellularLocation>
</comment>
<dbReference type="PROSITE" id="PS50110">
    <property type="entry name" value="RESPONSE_REGULATORY"/>
    <property type="match status" value="1"/>
</dbReference>
<dbReference type="Pfam" id="PF00072">
    <property type="entry name" value="Response_reg"/>
    <property type="match status" value="1"/>
</dbReference>
<feature type="coiled-coil region" evidence="7">
    <location>
        <begin position="277"/>
        <end position="361"/>
    </location>
</feature>
<keyword evidence="5" id="KW-0472">Membrane</keyword>
<dbReference type="CDD" id="cd17536">
    <property type="entry name" value="REC_YesN-like"/>
    <property type="match status" value="1"/>
</dbReference>
<dbReference type="InterPro" id="IPR011006">
    <property type="entry name" value="CheY-like_superfamily"/>
</dbReference>
<keyword evidence="7" id="KW-0175">Coiled coil</keyword>
<protein>
    <submittedName>
        <fullName evidence="10">Putative Secretion protein HlyD</fullName>
    </submittedName>
</protein>
<dbReference type="PANTHER" id="PTHR30386:SF26">
    <property type="entry name" value="TRANSPORT PROTEIN COMB"/>
    <property type="match status" value="1"/>
</dbReference>
<keyword evidence="11" id="KW-1185">Reference proteome</keyword>
<dbReference type="EMBL" id="CAACVJ010000100">
    <property type="protein sequence ID" value="VEP13192.1"/>
    <property type="molecule type" value="Genomic_DNA"/>
</dbReference>
<evidence type="ECO:0000256" key="2">
    <source>
        <dbReference type="ARBA" id="ARBA00009477"/>
    </source>
</evidence>
<evidence type="ECO:0000259" key="9">
    <source>
        <dbReference type="PROSITE" id="PS50110"/>
    </source>
</evidence>
<dbReference type="GO" id="GO:0016020">
    <property type="term" value="C:membrane"/>
    <property type="evidence" value="ECO:0007669"/>
    <property type="project" value="UniProtKB-SubCell"/>
</dbReference>
<dbReference type="AlphaFoldDB" id="A0A563VNZ4"/>
<dbReference type="InterPro" id="IPR050739">
    <property type="entry name" value="MFP"/>
</dbReference>
<sequence length="610" mass="66755">MIRTLLVDDENLIRQTLQRYLDSEPNIEVVGTAENGKEAIALVEELAPDIVLIDIEMPEMDGLTAIELLSERFSQTKIIILSSYDDSTYLDKALRAGAKGYLLKSLSPEELSQSIQLVHRGYLQIAPELSDKLSLLNKHDDRSLVVKQATTTESSLAIKEVNRDRSMIAYSYDSLPSDINLLPLVEPEEFLPAVSRWTTRGGMILLGIFGTALFLTNVLKYKTTVKADVKIRPTGELRLVQAAIEGTVTSIQVKANQAIDRGDIIATIDASDWQTKQNQLQQKLNQNAAQLAQIKAQIAELDRQIAAQTQALERELASAKADLALSQQDYQQQTATTQAELEATNATVKLAQEELARYQQLSETGAVSDLQISEKKAGLQEALARQKQAQAAIAPSAANITKAQEQIARQQAESQAQISVLNRDRQVLVEKQIGLEKETKSDRLELQQLQKNAEKTTIRASASGIVQQLNLRNSGQVVNPGEAIATIAPRDSDLIVSAAVAPQDIGKVAIEQKAQIKVSACPYPDYGILTGTVATISPDAFEPESSTNNNSEGNNNSSYQVTIKPQNNFVGTQKRKCSIQSGMNGNADIITQQETVLSFLLRKARLKTGI</sequence>
<dbReference type="PANTHER" id="PTHR30386">
    <property type="entry name" value="MEMBRANE FUSION SUBUNIT OF EMRAB-TOLC MULTIDRUG EFFLUX PUMP"/>
    <property type="match status" value="1"/>
</dbReference>
<dbReference type="Gene3D" id="2.40.30.170">
    <property type="match status" value="1"/>
</dbReference>
<reference evidence="10 11" key="1">
    <citation type="submission" date="2019-01" db="EMBL/GenBank/DDBJ databases">
        <authorList>
            <person name="Brito A."/>
        </authorList>
    </citation>
    <scope>NUCLEOTIDE SEQUENCE [LARGE SCALE GENOMIC DNA]</scope>
    <source>
        <strain evidence="10">1</strain>
    </source>
</reference>
<dbReference type="Gene3D" id="1.10.287.470">
    <property type="entry name" value="Helix hairpin bin"/>
    <property type="match status" value="1"/>
</dbReference>
<evidence type="ECO:0000256" key="7">
    <source>
        <dbReference type="SAM" id="Coils"/>
    </source>
</evidence>
<dbReference type="InterPro" id="IPR058982">
    <property type="entry name" value="Beta-barrel_AprE"/>
</dbReference>
<evidence type="ECO:0000256" key="6">
    <source>
        <dbReference type="PROSITE-ProRule" id="PRU00169"/>
    </source>
</evidence>
<evidence type="ECO:0000256" key="3">
    <source>
        <dbReference type="ARBA" id="ARBA00022692"/>
    </source>
</evidence>
<keyword evidence="4" id="KW-1133">Transmembrane helix</keyword>
<dbReference type="Gene3D" id="3.40.50.2300">
    <property type="match status" value="1"/>
</dbReference>
<dbReference type="RefSeq" id="WP_144871464.1">
    <property type="nucleotide sequence ID" value="NZ_LR213939.1"/>
</dbReference>
<name>A0A563VNZ4_9CYAN</name>
<dbReference type="GO" id="GO:0000160">
    <property type="term" value="P:phosphorelay signal transduction system"/>
    <property type="evidence" value="ECO:0007669"/>
    <property type="project" value="InterPro"/>
</dbReference>
<evidence type="ECO:0000256" key="4">
    <source>
        <dbReference type="ARBA" id="ARBA00022989"/>
    </source>
</evidence>
<evidence type="ECO:0000313" key="10">
    <source>
        <dbReference type="EMBL" id="VEP13192.1"/>
    </source>
</evidence>
<dbReference type="Gene3D" id="2.40.50.100">
    <property type="match status" value="1"/>
</dbReference>
<feature type="domain" description="Response regulatory" evidence="9">
    <location>
        <begin position="3"/>
        <end position="119"/>
    </location>
</feature>
<proteinExistence type="inferred from homology"/>
<dbReference type="InterPro" id="IPR001789">
    <property type="entry name" value="Sig_transdc_resp-reg_receiver"/>
</dbReference>
<dbReference type="PRINTS" id="PR01490">
    <property type="entry name" value="RTXTOXIND"/>
</dbReference>
<gene>
    <name evidence="10" type="ORF">H1P_1890007</name>
</gene>
<feature type="region of interest" description="Disordered" evidence="8">
    <location>
        <begin position="539"/>
        <end position="560"/>
    </location>
</feature>
<evidence type="ECO:0000256" key="5">
    <source>
        <dbReference type="ARBA" id="ARBA00023136"/>
    </source>
</evidence>
<feature type="modified residue" description="4-aspartylphosphate" evidence="6">
    <location>
        <position position="54"/>
    </location>
</feature>
<evidence type="ECO:0000313" key="11">
    <source>
        <dbReference type="Proteomes" id="UP000320055"/>
    </source>
</evidence>
<dbReference type="Pfam" id="PF26002">
    <property type="entry name" value="Beta-barrel_AprE"/>
    <property type="match status" value="1"/>
</dbReference>
<feature type="compositionally biased region" description="Low complexity" evidence="8">
    <location>
        <begin position="545"/>
        <end position="558"/>
    </location>
</feature>
<keyword evidence="6" id="KW-0597">Phosphoprotein</keyword>
<evidence type="ECO:0000256" key="8">
    <source>
        <dbReference type="SAM" id="MobiDB-lite"/>
    </source>
</evidence>
<comment type="similarity">
    <text evidence="2">Belongs to the membrane fusion protein (MFP) (TC 8.A.1) family.</text>
</comment>